<sequence>MVGKGRFWCSGCATVLVLPHVFDREDLVYFSEECPALKLLVLTSYSICNEHKDIFPGLLVKWKNLEFLTIGYCSYILEVLELIHIHLPKFIGLCIKDTEIDDVLASAIVAAKKLECLDVRSCTGFAEDDEEILKLSSGIKNFWCDGSKSEKDRIDILEISLEDFHSIIMDSVHIESDLDILYHSWN</sequence>
<protein>
    <submittedName>
        <fullName evidence="1">Uncharacterized protein</fullName>
    </submittedName>
</protein>
<comment type="caution">
    <text evidence="1">The sequence shown here is derived from an EMBL/GenBank/DDBJ whole genome shotgun (WGS) entry which is preliminary data.</text>
</comment>
<evidence type="ECO:0000313" key="1">
    <source>
        <dbReference type="EMBL" id="KAK1403852.1"/>
    </source>
</evidence>
<organism evidence="1 2">
    <name type="scientific">Heracleum sosnowskyi</name>
    <dbReference type="NCBI Taxonomy" id="360622"/>
    <lineage>
        <taxon>Eukaryota</taxon>
        <taxon>Viridiplantae</taxon>
        <taxon>Streptophyta</taxon>
        <taxon>Embryophyta</taxon>
        <taxon>Tracheophyta</taxon>
        <taxon>Spermatophyta</taxon>
        <taxon>Magnoliopsida</taxon>
        <taxon>eudicotyledons</taxon>
        <taxon>Gunneridae</taxon>
        <taxon>Pentapetalae</taxon>
        <taxon>asterids</taxon>
        <taxon>campanulids</taxon>
        <taxon>Apiales</taxon>
        <taxon>Apiaceae</taxon>
        <taxon>Apioideae</taxon>
        <taxon>apioid superclade</taxon>
        <taxon>Tordylieae</taxon>
        <taxon>Tordyliinae</taxon>
        <taxon>Heracleum</taxon>
    </lineage>
</organism>
<proteinExistence type="predicted"/>
<keyword evidence="2" id="KW-1185">Reference proteome</keyword>
<dbReference type="AlphaFoldDB" id="A0AAD8JGE3"/>
<dbReference type="EMBL" id="JAUIZM010000001">
    <property type="protein sequence ID" value="KAK1403852.1"/>
    <property type="molecule type" value="Genomic_DNA"/>
</dbReference>
<gene>
    <name evidence="1" type="ORF">POM88_003457</name>
</gene>
<dbReference type="InterPro" id="IPR032675">
    <property type="entry name" value="LRR_dom_sf"/>
</dbReference>
<reference evidence="1" key="1">
    <citation type="submission" date="2023-02" db="EMBL/GenBank/DDBJ databases">
        <title>Genome of toxic invasive species Heracleum sosnowskyi carries increased number of genes despite the absence of recent whole-genome duplications.</title>
        <authorList>
            <person name="Schelkunov M."/>
            <person name="Shtratnikova V."/>
            <person name="Makarenko M."/>
            <person name="Klepikova A."/>
            <person name="Omelchenko D."/>
            <person name="Novikova G."/>
            <person name="Obukhova E."/>
            <person name="Bogdanov V."/>
            <person name="Penin A."/>
            <person name="Logacheva M."/>
        </authorList>
    </citation>
    <scope>NUCLEOTIDE SEQUENCE</scope>
    <source>
        <strain evidence="1">Hsosn_3</strain>
        <tissue evidence="1">Leaf</tissue>
    </source>
</reference>
<evidence type="ECO:0000313" key="2">
    <source>
        <dbReference type="Proteomes" id="UP001237642"/>
    </source>
</evidence>
<accession>A0AAD8JGE3</accession>
<dbReference type="Gene3D" id="3.80.10.10">
    <property type="entry name" value="Ribonuclease Inhibitor"/>
    <property type="match status" value="1"/>
</dbReference>
<dbReference type="SUPFAM" id="SSF52047">
    <property type="entry name" value="RNI-like"/>
    <property type="match status" value="1"/>
</dbReference>
<dbReference type="Proteomes" id="UP001237642">
    <property type="component" value="Unassembled WGS sequence"/>
</dbReference>
<name>A0AAD8JGE3_9APIA</name>
<reference evidence="1" key="2">
    <citation type="submission" date="2023-05" db="EMBL/GenBank/DDBJ databases">
        <authorList>
            <person name="Schelkunov M.I."/>
        </authorList>
    </citation>
    <scope>NUCLEOTIDE SEQUENCE</scope>
    <source>
        <strain evidence="1">Hsosn_3</strain>
        <tissue evidence="1">Leaf</tissue>
    </source>
</reference>